<name>A0A6L2KFP8_TANCI</name>
<comment type="caution">
    <text evidence="3">The sequence shown here is derived from an EMBL/GenBank/DDBJ whole genome shotgun (WGS) entry which is preliminary data.</text>
</comment>
<feature type="region of interest" description="Disordered" evidence="1">
    <location>
        <begin position="468"/>
        <end position="500"/>
    </location>
</feature>
<dbReference type="Pfam" id="PF07727">
    <property type="entry name" value="RVT_2"/>
    <property type="match status" value="1"/>
</dbReference>
<evidence type="ECO:0000256" key="1">
    <source>
        <dbReference type="SAM" id="MobiDB-lite"/>
    </source>
</evidence>
<feature type="compositionally biased region" description="Basic residues" evidence="1">
    <location>
        <begin position="483"/>
        <end position="492"/>
    </location>
</feature>
<dbReference type="EMBL" id="BKCJ010002404">
    <property type="protein sequence ID" value="GEU48328.1"/>
    <property type="molecule type" value="Genomic_DNA"/>
</dbReference>
<dbReference type="PANTHER" id="PTHR11439:SF483">
    <property type="entry name" value="PEPTIDE SYNTHASE GLIP-LIKE, PUTATIVE (AFU_ORTHOLOGUE AFUA_3G12920)-RELATED"/>
    <property type="match status" value="1"/>
</dbReference>
<dbReference type="AlphaFoldDB" id="A0A6L2KFP8"/>
<reference evidence="3" key="1">
    <citation type="journal article" date="2019" name="Sci. Rep.">
        <title>Draft genome of Tanacetum cinerariifolium, the natural source of mosquito coil.</title>
        <authorList>
            <person name="Yamashiro T."/>
            <person name="Shiraishi A."/>
            <person name="Satake H."/>
            <person name="Nakayama K."/>
        </authorList>
    </citation>
    <scope>NUCLEOTIDE SEQUENCE</scope>
</reference>
<evidence type="ECO:0000259" key="2">
    <source>
        <dbReference type="Pfam" id="PF07727"/>
    </source>
</evidence>
<proteinExistence type="predicted"/>
<evidence type="ECO:0000313" key="3">
    <source>
        <dbReference type="EMBL" id="GEU48328.1"/>
    </source>
</evidence>
<gene>
    <name evidence="3" type="ORF">Tci_020306</name>
</gene>
<feature type="domain" description="Reverse transcriptase Ty1/copia-type" evidence="2">
    <location>
        <begin position="803"/>
        <end position="884"/>
    </location>
</feature>
<sequence length="1037" mass="116198">MTTLAEKAILSGAENRPPILEKDMYESWKSIMELYMMNKQHGRIILEYVEQHPLIWPTIKENGVTRPKKYSELTHSKVIQADCDVKATNIILQGLPPEIYALVRQHEFHANKVRVLHERNTDPLALVANQQVTQVTVQPIQGRQISYATGTSKTYTPGTSANTNGKQRAVICYNRKGEAQANGQILHDEELQFLADPGIPEGQATQSVITHNAAYQANDLDAYDSDYDELNTTKIALMANLDQSAQTVHTLTKPQWFYNHSTKQALGFQNPYYLKKPRQLEPKLYDVDVIQTNSAIDPMVSEKEVNTKPIDYAALNQLSKDFATQFVAQSKLSTEQVSCPSLDLIPSNRPTIVKVPSELPKSTWDNSISNKSAPSFNQYFELNELKAQSQETDTVIKKLKERVKSLSGIVDNDKVKRVVDEIETNKDKKFRFFESATSFGNKNTKPASSSNIVSNKPLLSSTRVNITTSASGSQPTCSTKKDRISRRGRSQKNKVEAHTRNVNSSLNKEICVVKSKGTATVQQSKLNMNSDLTCGECNGCMLSSNHDLCDLSVTNDVKARSKSKSVKKNSKRKVWKPTGKVFNKTRYIWRPTGRTITIVGNACHLTRITKTTEVPLRKLITLENDTPKPVVTLVYLRKSRRSKTSVPATKSKINKSMTANNKEPNKSEESKVSNVPSSSLDKCSVDNPASEVIALIAEVVAPEPVASTGSPSLTTVDQDAPSPNALTQSCWIEAMQEELNEFEHLKVWELVSRPHKVMVITLKWIYKVKLDELGGILKNKARLVARGYRQEEGIDFEESFAPTAFLNGNLREEVYVSQPDRFVDQDNPNHVYKLKIALYGLKQAPRAWYDMLSSFLISQDFSKGSVDPTLFIRINDNDLLLSKYALESLKKHGFESCDPVDTPMVEKSKLDEDKEGKAVDPSHYRGMIGTLLYLTASRLDLQFAICMCTAFADADHAGCQDTHRSTSALDSTRFQCTVIIKALLPYAAIMSNIPEYQLANIFTKALSRERIDFLINKLGMRSFTPKTLKQLADEVEE</sequence>
<feature type="compositionally biased region" description="Polar residues" evidence="1">
    <location>
        <begin position="468"/>
        <end position="478"/>
    </location>
</feature>
<dbReference type="PANTHER" id="PTHR11439">
    <property type="entry name" value="GAG-POL-RELATED RETROTRANSPOSON"/>
    <property type="match status" value="1"/>
</dbReference>
<dbReference type="InterPro" id="IPR013103">
    <property type="entry name" value="RVT_2"/>
</dbReference>
<feature type="compositionally biased region" description="Polar residues" evidence="1">
    <location>
        <begin position="672"/>
        <end position="681"/>
    </location>
</feature>
<accession>A0A6L2KFP8</accession>
<organism evidence="3">
    <name type="scientific">Tanacetum cinerariifolium</name>
    <name type="common">Dalmatian daisy</name>
    <name type="synonym">Chrysanthemum cinerariifolium</name>
    <dbReference type="NCBI Taxonomy" id="118510"/>
    <lineage>
        <taxon>Eukaryota</taxon>
        <taxon>Viridiplantae</taxon>
        <taxon>Streptophyta</taxon>
        <taxon>Embryophyta</taxon>
        <taxon>Tracheophyta</taxon>
        <taxon>Spermatophyta</taxon>
        <taxon>Magnoliopsida</taxon>
        <taxon>eudicotyledons</taxon>
        <taxon>Gunneridae</taxon>
        <taxon>Pentapetalae</taxon>
        <taxon>asterids</taxon>
        <taxon>campanulids</taxon>
        <taxon>Asterales</taxon>
        <taxon>Asteraceae</taxon>
        <taxon>Asteroideae</taxon>
        <taxon>Anthemideae</taxon>
        <taxon>Anthemidinae</taxon>
        <taxon>Tanacetum</taxon>
    </lineage>
</organism>
<feature type="region of interest" description="Disordered" evidence="1">
    <location>
        <begin position="642"/>
        <end position="683"/>
    </location>
</feature>
<protein>
    <recommendedName>
        <fullName evidence="2">Reverse transcriptase Ty1/copia-type domain-containing protein</fullName>
    </recommendedName>
</protein>